<organism evidence="5 6">
    <name type="scientific">Heyndrickxia oleronia</name>
    <dbReference type="NCBI Taxonomy" id="38875"/>
    <lineage>
        <taxon>Bacteria</taxon>
        <taxon>Bacillati</taxon>
        <taxon>Bacillota</taxon>
        <taxon>Bacilli</taxon>
        <taxon>Bacillales</taxon>
        <taxon>Bacillaceae</taxon>
        <taxon>Heyndrickxia</taxon>
    </lineage>
</organism>
<accession>A0A8E2LFG5</accession>
<dbReference type="PANTHER" id="PTHR30061:SF50">
    <property type="entry name" value="MALTOSE_MALTODEXTRIN-BINDING PERIPLASMIC PROTEIN"/>
    <property type="match status" value="1"/>
</dbReference>
<dbReference type="Proteomes" id="UP000189761">
    <property type="component" value="Unassembled WGS sequence"/>
</dbReference>
<protein>
    <submittedName>
        <fullName evidence="5">Sugar ABC transporter substrate-binding protein</fullName>
    </submittedName>
</protein>
<dbReference type="CDD" id="cd13585">
    <property type="entry name" value="PBP2_TMBP_like"/>
    <property type="match status" value="1"/>
</dbReference>
<dbReference type="Pfam" id="PF01547">
    <property type="entry name" value="SBP_bac_1"/>
    <property type="match status" value="1"/>
</dbReference>
<dbReference type="RefSeq" id="WP_078109675.1">
    <property type="nucleotide sequence ID" value="NZ_CP065424.1"/>
</dbReference>
<evidence type="ECO:0000256" key="1">
    <source>
        <dbReference type="ARBA" id="ARBA00008520"/>
    </source>
</evidence>
<comment type="similarity">
    <text evidence="1">Belongs to the bacterial solute-binding protein 1 family.</text>
</comment>
<evidence type="ECO:0000256" key="3">
    <source>
        <dbReference type="ARBA" id="ARBA00022729"/>
    </source>
</evidence>
<name>A0A8E2LFG5_9BACI</name>
<gene>
    <name evidence="5" type="ORF">BWZ43_05500</name>
</gene>
<keyword evidence="2" id="KW-0813">Transport</keyword>
<evidence type="ECO:0000256" key="4">
    <source>
        <dbReference type="SAM" id="SignalP"/>
    </source>
</evidence>
<feature type="chain" id="PRO_5039438316" evidence="4">
    <location>
        <begin position="19"/>
        <end position="413"/>
    </location>
</feature>
<dbReference type="InterPro" id="IPR006059">
    <property type="entry name" value="SBP"/>
</dbReference>
<feature type="signal peptide" evidence="4">
    <location>
        <begin position="1"/>
        <end position="18"/>
    </location>
</feature>
<dbReference type="GO" id="GO:0055052">
    <property type="term" value="C:ATP-binding cassette (ABC) transporter complex, substrate-binding subunit-containing"/>
    <property type="evidence" value="ECO:0007669"/>
    <property type="project" value="TreeGrafter"/>
</dbReference>
<dbReference type="PANTHER" id="PTHR30061">
    <property type="entry name" value="MALTOSE-BINDING PERIPLASMIC PROTEIN"/>
    <property type="match status" value="1"/>
</dbReference>
<keyword evidence="3 4" id="KW-0732">Signal</keyword>
<evidence type="ECO:0000313" key="6">
    <source>
        <dbReference type="Proteomes" id="UP000189761"/>
    </source>
</evidence>
<keyword evidence="6" id="KW-1185">Reference proteome</keyword>
<evidence type="ECO:0000256" key="2">
    <source>
        <dbReference type="ARBA" id="ARBA00022448"/>
    </source>
</evidence>
<dbReference type="GO" id="GO:0015768">
    <property type="term" value="P:maltose transport"/>
    <property type="evidence" value="ECO:0007669"/>
    <property type="project" value="TreeGrafter"/>
</dbReference>
<dbReference type="AlphaFoldDB" id="A0A8E2LFG5"/>
<reference evidence="5 6" key="1">
    <citation type="submission" date="2017-01" db="EMBL/GenBank/DDBJ databases">
        <title>Draft genome sequence of Bacillus oleronius.</title>
        <authorList>
            <person name="Allam M."/>
        </authorList>
    </citation>
    <scope>NUCLEOTIDE SEQUENCE [LARGE SCALE GENOMIC DNA]</scope>
    <source>
        <strain evidence="5 6">DSM 9356</strain>
    </source>
</reference>
<dbReference type="PROSITE" id="PS51257">
    <property type="entry name" value="PROKAR_LIPOPROTEIN"/>
    <property type="match status" value="1"/>
</dbReference>
<sequence length="413" mass="46302">MKKLFLGLTMFILIFVMAGCSGEKASTKDGKIEIRYGLWDKNQVPAIEEIIKKFNEKNPNIKVKLELTPYKQYFQKLETAATGGALPDVLWMNGPHIAQYAMGKVLQPLDDFIKKDQFDMNNYPESLVNLYTVEDKIYGVPKDFDTTGLWYNKKLFDEAGIPYPDETWDWNMLKEAAKKLTTKDKGIYGFAALMGNQGGYYDLIWQNGGYVVSDDNQSVGFSEPEAVEAIKYNISFIEEGLSPTPAQMEETKPSDMMISGKIAMMFDGPWMVPEYKTNQDLDVAVLPQGKERAVSIHGLGNVIAKNSKHQKEAWEFVKFLGSKEAAEIFAETGTVIPAFNGTQDAWLKSVDTLNLQAFIDGSEYAHPLPSVENTGALWDAETKILKNAWSGDESVEDATKKLTEEGNKILNKK</sequence>
<dbReference type="GO" id="GO:0042956">
    <property type="term" value="P:maltodextrin transmembrane transport"/>
    <property type="evidence" value="ECO:0007669"/>
    <property type="project" value="TreeGrafter"/>
</dbReference>
<evidence type="ECO:0000313" key="5">
    <source>
        <dbReference type="EMBL" id="OOP69368.1"/>
    </source>
</evidence>
<comment type="caution">
    <text evidence="5">The sequence shown here is derived from an EMBL/GenBank/DDBJ whole genome shotgun (WGS) entry which is preliminary data.</text>
</comment>
<dbReference type="EMBL" id="MTLA01000056">
    <property type="protein sequence ID" value="OOP69368.1"/>
    <property type="molecule type" value="Genomic_DNA"/>
</dbReference>
<dbReference type="SUPFAM" id="SSF53850">
    <property type="entry name" value="Periplasmic binding protein-like II"/>
    <property type="match status" value="1"/>
</dbReference>
<dbReference type="Gene3D" id="3.40.190.10">
    <property type="entry name" value="Periplasmic binding protein-like II"/>
    <property type="match status" value="1"/>
</dbReference>
<dbReference type="GO" id="GO:1901982">
    <property type="term" value="F:maltose binding"/>
    <property type="evidence" value="ECO:0007669"/>
    <property type="project" value="TreeGrafter"/>
</dbReference>
<proteinExistence type="inferred from homology"/>